<organism evidence="1 2">
    <name type="scientific">Grifola frondosa</name>
    <name type="common">Maitake</name>
    <name type="synonym">Polyporus frondosus</name>
    <dbReference type="NCBI Taxonomy" id="5627"/>
    <lineage>
        <taxon>Eukaryota</taxon>
        <taxon>Fungi</taxon>
        <taxon>Dikarya</taxon>
        <taxon>Basidiomycota</taxon>
        <taxon>Agaricomycotina</taxon>
        <taxon>Agaricomycetes</taxon>
        <taxon>Polyporales</taxon>
        <taxon>Grifolaceae</taxon>
        <taxon>Grifola</taxon>
    </lineage>
</organism>
<name>A0A1C7MJZ7_GRIFR</name>
<dbReference type="PANTHER" id="PTHR33835:SF1">
    <property type="entry name" value="METALLO-BETA-LACTAMASE DOMAIN-CONTAINING PROTEIN"/>
    <property type="match status" value="1"/>
</dbReference>
<comment type="caution">
    <text evidence="1">The sequence shown here is derived from an EMBL/GenBank/DDBJ whole genome shotgun (WGS) entry which is preliminary data.</text>
</comment>
<keyword evidence="2" id="KW-1185">Reference proteome</keyword>
<dbReference type="OrthoDB" id="421671at2759"/>
<dbReference type="Proteomes" id="UP000092993">
    <property type="component" value="Unassembled WGS sequence"/>
</dbReference>
<evidence type="ECO:0000313" key="1">
    <source>
        <dbReference type="EMBL" id="OBZ77223.1"/>
    </source>
</evidence>
<dbReference type="InterPro" id="IPR025638">
    <property type="entry name" value="DUF4336"/>
</dbReference>
<gene>
    <name evidence="1" type="ORF">A0H81_02597</name>
</gene>
<protein>
    <submittedName>
        <fullName evidence="1">Uncharacterized protein</fullName>
    </submittedName>
</protein>
<sequence length="179" mass="20186">MPLRDGIIMREAAPNVWTFCRPFNVFGVFPVGGRSTAIKLESGGVWVFASTPLTTETKKKIGRAWRSEIHHRWQRVPSHVSWRVQESLSRSAGHRPEDLNKKKEAEGWQLDAVYSAAAPDVTHGFESEIHHCDFSGHQNKDIAFYHVASKTVIAADLLMNLPGKEQVYTASKSRHCHNI</sequence>
<dbReference type="PANTHER" id="PTHR33835">
    <property type="entry name" value="YALI0C07656P"/>
    <property type="match status" value="1"/>
</dbReference>
<reference evidence="1 2" key="1">
    <citation type="submission" date="2016-03" db="EMBL/GenBank/DDBJ databases">
        <title>Whole genome sequencing of Grifola frondosa 9006-11.</title>
        <authorList>
            <person name="Min B."/>
            <person name="Park H."/>
            <person name="Kim J.-G."/>
            <person name="Cho H."/>
            <person name="Oh Y.-L."/>
            <person name="Kong W.-S."/>
            <person name="Choi I.-G."/>
        </authorList>
    </citation>
    <scope>NUCLEOTIDE SEQUENCE [LARGE SCALE GENOMIC DNA]</scope>
    <source>
        <strain evidence="1 2">9006-11</strain>
    </source>
</reference>
<evidence type="ECO:0000313" key="2">
    <source>
        <dbReference type="Proteomes" id="UP000092993"/>
    </source>
</evidence>
<dbReference type="AlphaFoldDB" id="A0A1C7MJZ7"/>
<proteinExistence type="predicted"/>
<dbReference type="EMBL" id="LUGG01000002">
    <property type="protein sequence ID" value="OBZ77223.1"/>
    <property type="molecule type" value="Genomic_DNA"/>
</dbReference>
<accession>A0A1C7MJZ7</accession>